<comment type="caution">
    <text evidence="1">The sequence shown here is derived from an EMBL/GenBank/DDBJ whole genome shotgun (WGS) entry which is preliminary data.</text>
</comment>
<dbReference type="NCBIfam" id="TIGR01644">
    <property type="entry name" value="phage_P2_V"/>
    <property type="match status" value="1"/>
</dbReference>
<proteinExistence type="predicted"/>
<dbReference type="EMBL" id="BDJK01000003">
    <property type="protein sequence ID" value="GAV21616.1"/>
    <property type="molecule type" value="Genomic_DNA"/>
</dbReference>
<dbReference type="AlphaFoldDB" id="A0A1L8CRR5"/>
<dbReference type="InterPro" id="IPR013046">
    <property type="entry name" value="GpV/Gp45"/>
</dbReference>
<reference evidence="2" key="1">
    <citation type="submission" date="2016-12" db="EMBL/GenBank/DDBJ databases">
        <title>Draft Genome Sequences od Carboxydothermus pertinax and islandicus, Hydrogenogenic Carboxydotrophic Bacteria.</title>
        <authorList>
            <person name="Fukuyama Y."/>
            <person name="Ohmae K."/>
            <person name="Yoneda Y."/>
            <person name="Yoshida T."/>
            <person name="Sako Y."/>
        </authorList>
    </citation>
    <scope>NUCLEOTIDE SEQUENCE [LARGE SCALE GENOMIC DNA]</scope>
    <source>
        <strain evidence="2">Ug1</strain>
    </source>
</reference>
<name>A0A1L8CRR5_9THEO</name>
<evidence type="ECO:0000313" key="1">
    <source>
        <dbReference type="EMBL" id="GAV21616.1"/>
    </source>
</evidence>
<sequence length="159" mass="17161">MENILKSLIKIGRVSSVNPNTATARVLFEAQGLVSHDLPVLQRQTLRNKDYWLPDVGEYVVCIFLPTGNADGFILGSIYSDDDQLPASSKDKRVILFEDGTKLEYDRASHTLTINAVGPINIVASGNINVTGDVIADGISLKNHVHPENDLGGPTGPPL</sequence>
<dbReference type="Gene3D" id="2.40.50.230">
    <property type="entry name" value="Gp5 N-terminal domain"/>
    <property type="match status" value="1"/>
</dbReference>
<keyword evidence="2" id="KW-1185">Reference proteome</keyword>
<dbReference type="InterPro" id="IPR037026">
    <property type="entry name" value="Vgr_OB-fold_dom_sf"/>
</dbReference>
<dbReference type="RefSeq" id="WP_075858067.1">
    <property type="nucleotide sequence ID" value="NZ_BDJK01000003.1"/>
</dbReference>
<accession>A0A1L8CRR5</accession>
<evidence type="ECO:0000313" key="2">
    <source>
        <dbReference type="Proteomes" id="UP000187485"/>
    </source>
</evidence>
<dbReference type="OrthoDB" id="4931325at2"/>
<gene>
    <name evidence="1" type="ORF">cpu_01260</name>
</gene>
<dbReference type="Gene3D" id="6.20.150.10">
    <property type="match status" value="1"/>
</dbReference>
<organism evidence="1 2">
    <name type="scientific">Carboxydothermus pertinax</name>
    <dbReference type="NCBI Taxonomy" id="870242"/>
    <lineage>
        <taxon>Bacteria</taxon>
        <taxon>Bacillati</taxon>
        <taxon>Bacillota</taxon>
        <taxon>Clostridia</taxon>
        <taxon>Thermoanaerobacterales</taxon>
        <taxon>Thermoanaerobacteraceae</taxon>
        <taxon>Carboxydothermus</taxon>
    </lineage>
</organism>
<protein>
    <submittedName>
        <fullName evidence="1">Baseplate assembly protein</fullName>
    </submittedName>
</protein>
<dbReference type="STRING" id="870242.cpu_01260"/>
<dbReference type="Proteomes" id="UP000187485">
    <property type="component" value="Unassembled WGS sequence"/>
</dbReference>